<evidence type="ECO:0000256" key="12">
    <source>
        <dbReference type="ARBA" id="ARBA00048258"/>
    </source>
</evidence>
<name>A0A542DXE7_9MICO</name>
<reference evidence="16 17" key="1">
    <citation type="submission" date="2019-06" db="EMBL/GenBank/DDBJ databases">
        <title>Sequencing the genomes of 1000 actinobacteria strains.</title>
        <authorList>
            <person name="Klenk H.-P."/>
        </authorList>
    </citation>
    <scope>NUCLEOTIDE SEQUENCE [LARGE SCALE GENOMIC DNA]</scope>
    <source>
        <strain evidence="16 17">DSM 18607</strain>
    </source>
</reference>
<keyword evidence="10 15" id="KW-0067">ATP-binding</keyword>
<dbReference type="GO" id="GO:0005829">
    <property type="term" value="C:cytosol"/>
    <property type="evidence" value="ECO:0007669"/>
    <property type="project" value="TreeGrafter"/>
</dbReference>
<dbReference type="EMBL" id="VFMN01000001">
    <property type="protein sequence ID" value="TQJ07758.1"/>
    <property type="molecule type" value="Genomic_DNA"/>
</dbReference>
<keyword evidence="7 15" id="KW-0436">Ligase</keyword>
<dbReference type="AlphaFoldDB" id="A0A542DXE7"/>
<keyword evidence="17" id="KW-1185">Reference proteome</keyword>
<feature type="binding site" evidence="15">
    <location>
        <position position="185"/>
    </location>
    <ligand>
        <name>ATP</name>
        <dbReference type="ChEBI" id="CHEBI:30616"/>
    </ligand>
</feature>
<comment type="similarity">
    <text evidence="3 15">Belongs to the pantothenate synthetase family.</text>
</comment>
<feature type="binding site" evidence="15">
    <location>
        <begin position="193"/>
        <end position="196"/>
    </location>
    <ligand>
        <name>ATP</name>
        <dbReference type="ChEBI" id="CHEBI:30616"/>
    </ligand>
</feature>
<dbReference type="EC" id="6.3.2.1" evidence="4 15"/>
<comment type="catalytic activity">
    <reaction evidence="12 15">
        <text>(R)-pantoate + beta-alanine + ATP = (R)-pantothenate + AMP + diphosphate + H(+)</text>
        <dbReference type="Rhea" id="RHEA:10912"/>
        <dbReference type="ChEBI" id="CHEBI:15378"/>
        <dbReference type="ChEBI" id="CHEBI:15980"/>
        <dbReference type="ChEBI" id="CHEBI:29032"/>
        <dbReference type="ChEBI" id="CHEBI:30616"/>
        <dbReference type="ChEBI" id="CHEBI:33019"/>
        <dbReference type="ChEBI" id="CHEBI:57966"/>
        <dbReference type="ChEBI" id="CHEBI:456215"/>
        <dbReference type="EC" id="6.3.2.1"/>
    </reaction>
</comment>
<gene>
    <name evidence="15" type="primary">panC</name>
    <name evidence="16" type="ORF">FB458_0826</name>
</gene>
<dbReference type="PANTHER" id="PTHR21299">
    <property type="entry name" value="CYTIDYLATE KINASE/PANTOATE-BETA-ALANINE LIGASE"/>
    <property type="match status" value="1"/>
</dbReference>
<evidence type="ECO:0000256" key="3">
    <source>
        <dbReference type="ARBA" id="ARBA00009256"/>
    </source>
</evidence>
<dbReference type="InterPro" id="IPR003721">
    <property type="entry name" value="Pantoate_ligase"/>
</dbReference>
<evidence type="ECO:0000256" key="15">
    <source>
        <dbReference type="HAMAP-Rule" id="MF_00158"/>
    </source>
</evidence>
<evidence type="ECO:0000256" key="9">
    <source>
        <dbReference type="ARBA" id="ARBA00022741"/>
    </source>
</evidence>
<dbReference type="UniPathway" id="UPA00028">
    <property type="reaction ID" value="UER00005"/>
</dbReference>
<evidence type="ECO:0000256" key="6">
    <source>
        <dbReference type="ARBA" id="ARBA00022490"/>
    </source>
</evidence>
<dbReference type="OrthoDB" id="9773087at2"/>
<evidence type="ECO:0000256" key="11">
    <source>
        <dbReference type="ARBA" id="ARBA00032806"/>
    </source>
</evidence>
<dbReference type="GO" id="GO:0004592">
    <property type="term" value="F:pantoate-beta-alanine ligase activity"/>
    <property type="evidence" value="ECO:0007669"/>
    <property type="project" value="UniProtKB-UniRule"/>
</dbReference>
<sequence>MSDTTATAHPIPVVARTRAELRAARAALGDDVAVVMTMGALHEGHATLIREARAAAEHVVVTIFLNPLQFGPKEDLSRYPRTFESDLALCAEAGVDLVFAPTPDVVYPDGDPGVTVAAGALGTVLEGQTRPGHFDGVLTVVAKLLHLTAPRHAFFGQKDAQQLLLIRRMVRDLDVPVDVVPVATVREEDGLAMSSRNTYLTPSDREAALALSRALRAGAAAAAEGPSAVRRAARAVLVDEPLALVDYLVLVHPETLQDVPEWFHGEALLAVAARVGTTRLIDNLPVRVGPGGGALAVFSRPDLPDTAGGRG</sequence>
<comment type="miscellaneous">
    <text evidence="15">The reaction proceeds by a bi uni uni bi ping pong mechanism.</text>
</comment>
<evidence type="ECO:0000256" key="4">
    <source>
        <dbReference type="ARBA" id="ARBA00012219"/>
    </source>
</evidence>
<keyword evidence="8 15" id="KW-0566">Pantothenate biosynthesis</keyword>
<protein>
    <recommendedName>
        <fullName evidence="5 15">Pantothenate synthetase</fullName>
        <shortName evidence="15">PS</shortName>
        <ecNumber evidence="4 15">6.3.2.1</ecNumber>
    </recommendedName>
    <alternativeName>
        <fullName evidence="14 15">Pantoate--beta-alanine ligase</fullName>
    </alternativeName>
    <alternativeName>
        <fullName evidence="11 15">Pantoate-activating enzyme</fullName>
    </alternativeName>
</protein>
<dbReference type="GO" id="GO:0015940">
    <property type="term" value="P:pantothenate biosynthetic process"/>
    <property type="evidence" value="ECO:0007669"/>
    <property type="project" value="UniProtKB-UniRule"/>
</dbReference>
<dbReference type="CDD" id="cd00560">
    <property type="entry name" value="PanC"/>
    <property type="match status" value="1"/>
</dbReference>
<dbReference type="NCBIfam" id="TIGR00125">
    <property type="entry name" value="cyt_tran_rel"/>
    <property type="match status" value="1"/>
</dbReference>
<evidence type="ECO:0000256" key="14">
    <source>
        <dbReference type="ARBA" id="ARBA00077433"/>
    </source>
</evidence>
<dbReference type="FunFam" id="3.40.50.620:FF:000114">
    <property type="entry name" value="Pantothenate synthetase"/>
    <property type="match status" value="1"/>
</dbReference>
<feature type="binding site" evidence="15">
    <location>
        <begin position="38"/>
        <end position="45"/>
    </location>
    <ligand>
        <name>ATP</name>
        <dbReference type="ChEBI" id="CHEBI:30616"/>
    </ligand>
</feature>
<feature type="binding site" evidence="15">
    <location>
        <begin position="156"/>
        <end position="159"/>
    </location>
    <ligand>
        <name>ATP</name>
        <dbReference type="ChEBI" id="CHEBI:30616"/>
    </ligand>
</feature>
<feature type="binding site" evidence="15">
    <location>
        <position position="69"/>
    </location>
    <ligand>
        <name>(R)-pantoate</name>
        <dbReference type="ChEBI" id="CHEBI:15980"/>
    </ligand>
</feature>
<dbReference type="Proteomes" id="UP000317893">
    <property type="component" value="Unassembled WGS sequence"/>
</dbReference>
<comment type="subunit">
    <text evidence="15">Homodimer.</text>
</comment>
<keyword evidence="9 15" id="KW-0547">Nucleotide-binding</keyword>
<dbReference type="Pfam" id="PF02569">
    <property type="entry name" value="Pantoate_ligase"/>
    <property type="match status" value="1"/>
</dbReference>
<accession>A0A542DXE7</accession>
<comment type="subcellular location">
    <subcellularLocation>
        <location evidence="1 15">Cytoplasm</location>
    </subcellularLocation>
</comment>
<evidence type="ECO:0000256" key="10">
    <source>
        <dbReference type="ARBA" id="ARBA00022840"/>
    </source>
</evidence>
<feature type="active site" description="Proton donor" evidence="15">
    <location>
        <position position="45"/>
    </location>
</feature>
<dbReference type="NCBIfam" id="TIGR00018">
    <property type="entry name" value="panC"/>
    <property type="match status" value="1"/>
</dbReference>
<dbReference type="GO" id="GO:0005524">
    <property type="term" value="F:ATP binding"/>
    <property type="evidence" value="ECO:0007669"/>
    <property type="project" value="UniProtKB-KW"/>
</dbReference>
<comment type="function">
    <text evidence="13 15">Catalyzes the condensation of pantoate with beta-alanine in an ATP-dependent reaction via a pantoyl-adenylate intermediate.</text>
</comment>
<dbReference type="HAMAP" id="MF_00158">
    <property type="entry name" value="PanC"/>
    <property type="match status" value="1"/>
</dbReference>
<evidence type="ECO:0000256" key="5">
    <source>
        <dbReference type="ARBA" id="ARBA00014155"/>
    </source>
</evidence>
<feature type="binding site" evidence="15">
    <location>
        <position position="69"/>
    </location>
    <ligand>
        <name>beta-alanine</name>
        <dbReference type="ChEBI" id="CHEBI:57966"/>
    </ligand>
</feature>
<dbReference type="InterPro" id="IPR042176">
    <property type="entry name" value="Pantoate_ligase_C"/>
</dbReference>
<dbReference type="InterPro" id="IPR014729">
    <property type="entry name" value="Rossmann-like_a/b/a_fold"/>
</dbReference>
<evidence type="ECO:0000256" key="2">
    <source>
        <dbReference type="ARBA" id="ARBA00004990"/>
    </source>
</evidence>
<evidence type="ECO:0000256" key="13">
    <source>
        <dbReference type="ARBA" id="ARBA00055042"/>
    </source>
</evidence>
<evidence type="ECO:0000256" key="8">
    <source>
        <dbReference type="ARBA" id="ARBA00022655"/>
    </source>
</evidence>
<feature type="binding site" evidence="15">
    <location>
        <position position="162"/>
    </location>
    <ligand>
        <name>(R)-pantoate</name>
        <dbReference type="ChEBI" id="CHEBI:15980"/>
    </ligand>
</feature>
<keyword evidence="6 15" id="KW-0963">Cytoplasm</keyword>
<dbReference type="InterPro" id="IPR004821">
    <property type="entry name" value="Cyt_trans-like"/>
</dbReference>
<evidence type="ECO:0000256" key="1">
    <source>
        <dbReference type="ARBA" id="ARBA00004496"/>
    </source>
</evidence>
<dbReference type="PANTHER" id="PTHR21299:SF1">
    <property type="entry name" value="PANTOATE--BETA-ALANINE LIGASE"/>
    <property type="match status" value="1"/>
</dbReference>
<dbReference type="RefSeq" id="WP_141847001.1">
    <property type="nucleotide sequence ID" value="NZ_BAAAPR010000008.1"/>
</dbReference>
<evidence type="ECO:0000256" key="7">
    <source>
        <dbReference type="ARBA" id="ARBA00022598"/>
    </source>
</evidence>
<evidence type="ECO:0000313" key="16">
    <source>
        <dbReference type="EMBL" id="TQJ07758.1"/>
    </source>
</evidence>
<comment type="caution">
    <text evidence="16">The sequence shown here is derived from an EMBL/GenBank/DDBJ whole genome shotgun (WGS) entry which is preliminary data.</text>
</comment>
<evidence type="ECO:0000313" key="17">
    <source>
        <dbReference type="Proteomes" id="UP000317893"/>
    </source>
</evidence>
<dbReference type="Gene3D" id="3.40.50.620">
    <property type="entry name" value="HUPs"/>
    <property type="match status" value="1"/>
</dbReference>
<dbReference type="Gene3D" id="3.30.1300.10">
    <property type="entry name" value="Pantoate-beta-alanine ligase, C-terminal domain"/>
    <property type="match status" value="1"/>
</dbReference>
<organism evidence="16 17">
    <name type="scientific">Lapillicoccus jejuensis</name>
    <dbReference type="NCBI Taxonomy" id="402171"/>
    <lineage>
        <taxon>Bacteria</taxon>
        <taxon>Bacillati</taxon>
        <taxon>Actinomycetota</taxon>
        <taxon>Actinomycetes</taxon>
        <taxon>Micrococcales</taxon>
        <taxon>Intrasporangiaceae</taxon>
        <taxon>Lapillicoccus</taxon>
    </lineage>
</organism>
<proteinExistence type="inferred from homology"/>
<dbReference type="SUPFAM" id="SSF52374">
    <property type="entry name" value="Nucleotidylyl transferase"/>
    <property type="match status" value="1"/>
</dbReference>
<comment type="pathway">
    <text evidence="2 15">Cofactor biosynthesis; (R)-pantothenate biosynthesis; (R)-pantothenate from (R)-pantoate and beta-alanine: step 1/1.</text>
</comment>